<evidence type="ECO:0000313" key="2">
    <source>
        <dbReference type="EMBL" id="MWB98497.1"/>
    </source>
</evidence>
<dbReference type="EMBL" id="WSTA01000028">
    <property type="protein sequence ID" value="MWB98497.1"/>
    <property type="molecule type" value="Genomic_DNA"/>
</dbReference>
<reference evidence="2 3" key="1">
    <citation type="submission" date="2019-12" db="EMBL/GenBank/DDBJ databases">
        <authorList>
            <person name="Kim Y.S."/>
        </authorList>
    </citation>
    <scope>NUCLEOTIDE SEQUENCE [LARGE SCALE GENOMIC DNA]</scope>
    <source>
        <strain evidence="2 3">MMS17-SY077</strain>
    </source>
</reference>
<name>A0A6I4P4V7_9MICO</name>
<gene>
    <name evidence="2" type="ORF">GB864_08040</name>
</gene>
<evidence type="ECO:0000259" key="1">
    <source>
        <dbReference type="Pfam" id="PF12680"/>
    </source>
</evidence>
<dbReference type="Proteomes" id="UP000438182">
    <property type="component" value="Unassembled WGS sequence"/>
</dbReference>
<dbReference type="InterPro" id="IPR037401">
    <property type="entry name" value="SnoaL-like"/>
</dbReference>
<feature type="domain" description="SnoaL-like" evidence="1">
    <location>
        <begin position="6"/>
        <end position="101"/>
    </location>
</feature>
<keyword evidence="3" id="KW-1185">Reference proteome</keyword>
<dbReference type="Pfam" id="PF12680">
    <property type="entry name" value="SnoaL_2"/>
    <property type="match status" value="1"/>
</dbReference>
<protein>
    <submittedName>
        <fullName evidence="2">Nuclear transport factor 2 family protein</fullName>
    </submittedName>
</protein>
<dbReference type="InterPro" id="IPR032710">
    <property type="entry name" value="NTF2-like_dom_sf"/>
</dbReference>
<dbReference type="SUPFAM" id="SSF54427">
    <property type="entry name" value="NTF2-like"/>
    <property type="match status" value="1"/>
</dbReference>
<evidence type="ECO:0000313" key="3">
    <source>
        <dbReference type="Proteomes" id="UP000438182"/>
    </source>
</evidence>
<sequence length="110" mass="12148">MRTNLLEVFGERDAGRRREAIERTYTDDVVFVDPEGETVGRAALDAKVRGLLDGAPGLVFRPDGEPRVVRELGYLAWTLGPDGGEPVARGVDLGFVRDGRLEKVYTVLFD</sequence>
<comment type="caution">
    <text evidence="2">The sequence shown here is derived from an EMBL/GenBank/DDBJ whole genome shotgun (WGS) entry which is preliminary data.</text>
</comment>
<dbReference type="Gene3D" id="3.10.450.50">
    <property type="match status" value="1"/>
</dbReference>
<proteinExistence type="predicted"/>
<accession>A0A6I4P4V7</accession>
<dbReference type="AlphaFoldDB" id="A0A6I4P4V7"/>
<organism evidence="2 3">
    <name type="scientific">Agromyces seonyuensis</name>
    <dbReference type="NCBI Taxonomy" id="2662446"/>
    <lineage>
        <taxon>Bacteria</taxon>
        <taxon>Bacillati</taxon>
        <taxon>Actinomycetota</taxon>
        <taxon>Actinomycetes</taxon>
        <taxon>Micrococcales</taxon>
        <taxon>Microbacteriaceae</taxon>
        <taxon>Agromyces</taxon>
    </lineage>
</organism>